<sequence length="195" mass="20494">MRNKIISAFIMASAFSVSPVVFAAPTTVTSSYEASVLVRGQKDGSDYSISVTPRDSLNYAYNAATKVFEITNAQGVIPLDIKVKAPAGFDTDAKKAFKLLAKSKDGAITNGTSSFTVQPVVGGYKIDSTEVDLMTKDIAGLENFNGTTGNSVVKMGAAITRVSTGATLTNMSSLADGVYQGNILVDLKAEWTWGA</sequence>
<organism evidence="2 3">
    <name type="scientific">Iodobacter ciconiae</name>
    <dbReference type="NCBI Taxonomy" id="2496266"/>
    <lineage>
        <taxon>Bacteria</taxon>
        <taxon>Pseudomonadati</taxon>
        <taxon>Pseudomonadota</taxon>
        <taxon>Betaproteobacteria</taxon>
        <taxon>Neisseriales</taxon>
        <taxon>Chitinibacteraceae</taxon>
        <taxon>Iodobacter</taxon>
    </lineage>
</organism>
<keyword evidence="1" id="KW-0732">Signal</keyword>
<dbReference type="Proteomes" id="UP000282438">
    <property type="component" value="Chromosome"/>
</dbReference>
<evidence type="ECO:0000313" key="3">
    <source>
        <dbReference type="Proteomes" id="UP000282438"/>
    </source>
</evidence>
<accession>A0A3S8ZNR0</accession>
<name>A0A3S8ZNR0_9NEIS</name>
<dbReference type="AlphaFoldDB" id="A0A3S8ZNR0"/>
<dbReference type="Gene3D" id="2.60.40.3290">
    <property type="entry name" value="Fimbrial protein EcpA"/>
    <property type="match status" value="1"/>
</dbReference>
<dbReference type="InterPro" id="IPR038478">
    <property type="entry name" value="Fimbrillin_EcpA_sf"/>
</dbReference>
<gene>
    <name evidence="2" type="ORF">EJO50_00950</name>
</gene>
<dbReference type="EMBL" id="CP034433">
    <property type="protein sequence ID" value="AZN35178.1"/>
    <property type="molecule type" value="Genomic_DNA"/>
</dbReference>
<reference evidence="2 3" key="1">
    <citation type="submission" date="2018-12" db="EMBL/GenBank/DDBJ databases">
        <title>Complete genome sequence of Iodobacter sp. H11R3.</title>
        <authorList>
            <person name="Bae J.-W."/>
        </authorList>
    </citation>
    <scope>NUCLEOTIDE SEQUENCE [LARGE SCALE GENOMIC DNA]</scope>
    <source>
        <strain evidence="2 3">H11R3</strain>
    </source>
</reference>
<protein>
    <submittedName>
        <fullName evidence="2">Uncharacterized protein</fullName>
    </submittedName>
</protein>
<keyword evidence="3" id="KW-1185">Reference proteome</keyword>
<dbReference type="RefSeq" id="WP_125971153.1">
    <property type="nucleotide sequence ID" value="NZ_CP034433.1"/>
</dbReference>
<feature type="chain" id="PRO_5019172560" evidence="1">
    <location>
        <begin position="24"/>
        <end position="195"/>
    </location>
</feature>
<proteinExistence type="predicted"/>
<evidence type="ECO:0000313" key="2">
    <source>
        <dbReference type="EMBL" id="AZN35178.1"/>
    </source>
</evidence>
<feature type="signal peptide" evidence="1">
    <location>
        <begin position="1"/>
        <end position="23"/>
    </location>
</feature>
<dbReference type="KEGG" id="iod:EJO50_00950"/>
<evidence type="ECO:0000256" key="1">
    <source>
        <dbReference type="SAM" id="SignalP"/>
    </source>
</evidence>